<keyword evidence="7" id="KW-1185">Reference proteome</keyword>
<keyword evidence="5" id="KW-0812">Transmembrane</keyword>
<dbReference type="SUPFAM" id="SSF48452">
    <property type="entry name" value="TPR-like"/>
    <property type="match status" value="1"/>
</dbReference>
<dbReference type="AlphaFoldDB" id="A0A1R2BM00"/>
<gene>
    <name evidence="6" type="ORF">SteCoe_22530</name>
</gene>
<dbReference type="InterPro" id="IPR019734">
    <property type="entry name" value="TPR_rpt"/>
</dbReference>
<dbReference type="Proteomes" id="UP000187209">
    <property type="component" value="Unassembled WGS sequence"/>
</dbReference>
<evidence type="ECO:0000256" key="5">
    <source>
        <dbReference type="SAM" id="Phobius"/>
    </source>
</evidence>
<proteinExistence type="predicted"/>
<feature type="compositionally biased region" description="Low complexity" evidence="4">
    <location>
        <begin position="222"/>
        <end position="231"/>
    </location>
</feature>
<protein>
    <submittedName>
        <fullName evidence="6">Uncharacterized protein</fullName>
    </submittedName>
</protein>
<evidence type="ECO:0000313" key="6">
    <source>
        <dbReference type="EMBL" id="OMJ77781.1"/>
    </source>
</evidence>
<reference evidence="6 7" key="1">
    <citation type="submission" date="2016-11" db="EMBL/GenBank/DDBJ databases">
        <title>The macronuclear genome of Stentor coeruleus: a giant cell with tiny introns.</title>
        <authorList>
            <person name="Slabodnick M."/>
            <person name="Ruby J.G."/>
            <person name="Reiff S.B."/>
            <person name="Swart E.C."/>
            <person name="Gosai S."/>
            <person name="Prabakaran S."/>
            <person name="Witkowska E."/>
            <person name="Larue G.E."/>
            <person name="Fisher S."/>
            <person name="Freeman R.M."/>
            <person name="Gunawardena J."/>
            <person name="Chu W."/>
            <person name="Stover N.A."/>
            <person name="Gregory B.D."/>
            <person name="Nowacki M."/>
            <person name="Derisi J."/>
            <person name="Roy S.W."/>
            <person name="Marshall W.F."/>
            <person name="Sood P."/>
        </authorList>
    </citation>
    <scope>NUCLEOTIDE SEQUENCE [LARGE SCALE GENOMIC DNA]</scope>
    <source>
        <strain evidence="6">WM001</strain>
    </source>
</reference>
<dbReference type="PROSITE" id="PS50005">
    <property type="entry name" value="TPR"/>
    <property type="match status" value="1"/>
</dbReference>
<keyword evidence="2 3" id="KW-0802">TPR repeat</keyword>
<dbReference type="InterPro" id="IPR011990">
    <property type="entry name" value="TPR-like_helical_dom_sf"/>
</dbReference>
<evidence type="ECO:0000256" key="2">
    <source>
        <dbReference type="ARBA" id="ARBA00022803"/>
    </source>
</evidence>
<sequence length="485" mass="53820">MFNPAMFDSMKHMMNPAMMKQSAEMMSKMSDEELKQYMGMAGMNVDPAMLRAASSNMAKMDDSTLENMKNTAASRLPTASPPVFTPSTSTNSNDEISLPLGLKNQGNDLFKQGRISDAAIKYRMGISEIEKLPMSKAMSDLEVTLRMNLAACLVKEQDYDEVILQCKKALVLGENAKAFYRYGQALFHLGSYDKSLEYLEKAKNLSPDDTNISSLLNEVSSKKSSSSGSSKVQDFPKDRGVTIDPPISKKPSEEKNPSKPIIPQEEHKKENPTQAKKKDKIKEVPVEEPKIPVKEPTPTQFTPPPNMRMPNLSQDHMARGMEELKNMTPESMAQMASTLKNMDPNLMQSIFKSQGINMPPEKLSKMAEMITPETINMMTNSFAHGGPTPSSGPSTSQVPPFDPSNLDIASMLNNPEISKLASEMLAKQFGKRPEDVQIIIGCLGKCMNVISKVAKVYRFFTAGNRKYIVVSFLVFLIAHYFGYLS</sequence>
<keyword evidence="5" id="KW-0472">Membrane</keyword>
<accession>A0A1R2BM00</accession>
<evidence type="ECO:0000256" key="4">
    <source>
        <dbReference type="SAM" id="MobiDB-lite"/>
    </source>
</evidence>
<dbReference type="PANTHER" id="PTHR11242:SF0">
    <property type="entry name" value="TPR_REGION DOMAIN-CONTAINING PROTEIN"/>
    <property type="match status" value="1"/>
</dbReference>
<dbReference type="Gene3D" id="1.25.40.10">
    <property type="entry name" value="Tetratricopeptide repeat domain"/>
    <property type="match status" value="1"/>
</dbReference>
<keyword evidence="5" id="KW-1133">Transmembrane helix</keyword>
<dbReference type="PROSITE" id="PS50293">
    <property type="entry name" value="TPR_REGION"/>
    <property type="match status" value="1"/>
</dbReference>
<feature type="region of interest" description="Disordered" evidence="4">
    <location>
        <begin position="219"/>
        <end position="307"/>
    </location>
</feature>
<organism evidence="6 7">
    <name type="scientific">Stentor coeruleus</name>
    <dbReference type="NCBI Taxonomy" id="5963"/>
    <lineage>
        <taxon>Eukaryota</taxon>
        <taxon>Sar</taxon>
        <taxon>Alveolata</taxon>
        <taxon>Ciliophora</taxon>
        <taxon>Postciliodesmatophora</taxon>
        <taxon>Heterotrichea</taxon>
        <taxon>Heterotrichida</taxon>
        <taxon>Stentoridae</taxon>
        <taxon>Stentor</taxon>
    </lineage>
</organism>
<feature type="transmembrane region" description="Helical" evidence="5">
    <location>
        <begin position="467"/>
        <end position="484"/>
    </location>
</feature>
<feature type="compositionally biased region" description="Low complexity" evidence="4">
    <location>
        <begin position="385"/>
        <end position="396"/>
    </location>
</feature>
<dbReference type="EMBL" id="MPUH01000556">
    <property type="protein sequence ID" value="OMJ77781.1"/>
    <property type="molecule type" value="Genomic_DNA"/>
</dbReference>
<evidence type="ECO:0000256" key="1">
    <source>
        <dbReference type="ARBA" id="ARBA00022737"/>
    </source>
</evidence>
<keyword evidence="1" id="KW-0677">Repeat</keyword>
<evidence type="ECO:0000313" key="7">
    <source>
        <dbReference type="Proteomes" id="UP000187209"/>
    </source>
</evidence>
<dbReference type="PANTHER" id="PTHR11242">
    <property type="entry name" value="ARYL HYDROCARBON RECEPTOR INTERACTING PROTEIN RELATED"/>
    <property type="match status" value="1"/>
</dbReference>
<dbReference type="InterPro" id="IPR039663">
    <property type="entry name" value="AIP/AIPL1/TTC9"/>
</dbReference>
<evidence type="ECO:0000256" key="3">
    <source>
        <dbReference type="PROSITE-ProRule" id="PRU00339"/>
    </source>
</evidence>
<name>A0A1R2BM00_9CILI</name>
<comment type="caution">
    <text evidence="6">The sequence shown here is derived from an EMBL/GenBank/DDBJ whole genome shotgun (WGS) entry which is preliminary data.</text>
</comment>
<dbReference type="OrthoDB" id="307285at2759"/>
<dbReference type="InterPro" id="IPR013105">
    <property type="entry name" value="TPR_2"/>
</dbReference>
<feature type="repeat" description="TPR" evidence="3">
    <location>
        <begin position="176"/>
        <end position="209"/>
    </location>
</feature>
<dbReference type="Pfam" id="PF07719">
    <property type="entry name" value="TPR_2"/>
    <property type="match status" value="1"/>
</dbReference>
<feature type="compositionally biased region" description="Basic and acidic residues" evidence="4">
    <location>
        <begin position="280"/>
        <end position="293"/>
    </location>
</feature>
<dbReference type="SMART" id="SM00028">
    <property type="entry name" value="TPR"/>
    <property type="match status" value="3"/>
</dbReference>
<feature type="region of interest" description="Disordered" evidence="4">
    <location>
        <begin position="381"/>
        <end position="400"/>
    </location>
</feature>